<name>A0AAD7ZT27_DIPPU</name>
<dbReference type="AlphaFoldDB" id="A0AAD7ZT27"/>
<keyword evidence="3" id="KW-1185">Reference proteome</keyword>
<dbReference type="Proteomes" id="UP001233999">
    <property type="component" value="Unassembled WGS sequence"/>
</dbReference>
<comment type="caution">
    <text evidence="2">The sequence shown here is derived from an EMBL/GenBank/DDBJ whole genome shotgun (WGS) entry which is preliminary data.</text>
</comment>
<organism evidence="2 3">
    <name type="scientific">Diploptera punctata</name>
    <name type="common">Pacific beetle cockroach</name>
    <dbReference type="NCBI Taxonomy" id="6984"/>
    <lineage>
        <taxon>Eukaryota</taxon>
        <taxon>Metazoa</taxon>
        <taxon>Ecdysozoa</taxon>
        <taxon>Arthropoda</taxon>
        <taxon>Hexapoda</taxon>
        <taxon>Insecta</taxon>
        <taxon>Pterygota</taxon>
        <taxon>Neoptera</taxon>
        <taxon>Polyneoptera</taxon>
        <taxon>Dictyoptera</taxon>
        <taxon>Blattodea</taxon>
        <taxon>Blaberoidea</taxon>
        <taxon>Blaberidae</taxon>
        <taxon>Diplopterinae</taxon>
        <taxon>Diploptera</taxon>
    </lineage>
</organism>
<reference evidence="2" key="2">
    <citation type="submission" date="2023-05" db="EMBL/GenBank/DDBJ databases">
        <authorList>
            <person name="Fouks B."/>
        </authorList>
    </citation>
    <scope>NUCLEOTIDE SEQUENCE</scope>
    <source>
        <strain evidence="2">Stay&amp;Tobe</strain>
        <tissue evidence="2">Testes</tissue>
    </source>
</reference>
<accession>A0AAD7ZT27</accession>
<feature type="region of interest" description="Disordered" evidence="1">
    <location>
        <begin position="1"/>
        <end position="29"/>
    </location>
</feature>
<dbReference type="EMBL" id="JASPKZ010007230">
    <property type="protein sequence ID" value="KAJ9585961.1"/>
    <property type="molecule type" value="Genomic_DNA"/>
</dbReference>
<reference evidence="2" key="1">
    <citation type="journal article" date="2023" name="IScience">
        <title>Live-bearing cockroach genome reveals convergent evolutionary mechanisms linked to viviparity in insects and beyond.</title>
        <authorList>
            <person name="Fouks B."/>
            <person name="Harrison M.C."/>
            <person name="Mikhailova A.A."/>
            <person name="Marchal E."/>
            <person name="English S."/>
            <person name="Carruthers M."/>
            <person name="Jennings E.C."/>
            <person name="Chiamaka E.L."/>
            <person name="Frigard R.A."/>
            <person name="Pippel M."/>
            <person name="Attardo G.M."/>
            <person name="Benoit J.B."/>
            <person name="Bornberg-Bauer E."/>
            <person name="Tobe S.S."/>
        </authorList>
    </citation>
    <scope>NUCLEOTIDE SEQUENCE</scope>
    <source>
        <strain evidence="2">Stay&amp;Tobe</strain>
    </source>
</reference>
<evidence type="ECO:0000313" key="2">
    <source>
        <dbReference type="EMBL" id="KAJ9585961.1"/>
    </source>
</evidence>
<sequence length="128" mass="14949">MATQKPDKLQKIEKKSSTLKNNKNKPKIIGKRATDGKEIIHVVEYDDKIRELLVPSSEPTVYPALLDIDEFERIKQEAKVITMQARLNKLEEEDREKNEQIQQCLARKDEMRKSHKQSKDKEIQHVGV</sequence>
<gene>
    <name evidence="2" type="ORF">L9F63_020393</name>
</gene>
<protein>
    <submittedName>
        <fullName evidence="2">Uncharacterized protein</fullName>
    </submittedName>
</protein>
<evidence type="ECO:0000256" key="1">
    <source>
        <dbReference type="SAM" id="MobiDB-lite"/>
    </source>
</evidence>
<proteinExistence type="predicted"/>
<feature type="region of interest" description="Disordered" evidence="1">
    <location>
        <begin position="106"/>
        <end position="128"/>
    </location>
</feature>
<feature type="compositionally biased region" description="Basic and acidic residues" evidence="1">
    <location>
        <begin position="1"/>
        <end position="16"/>
    </location>
</feature>
<evidence type="ECO:0000313" key="3">
    <source>
        <dbReference type="Proteomes" id="UP001233999"/>
    </source>
</evidence>